<protein>
    <submittedName>
        <fullName evidence="2">Uncharacterized protein</fullName>
    </submittedName>
</protein>
<feature type="transmembrane region" description="Helical" evidence="1">
    <location>
        <begin position="183"/>
        <end position="207"/>
    </location>
</feature>
<keyword evidence="1" id="KW-0472">Membrane</keyword>
<gene>
    <name evidence="2" type="ORF">HMPREF9488_00722</name>
</gene>
<dbReference type="RefSeq" id="WP_008787838.1">
    <property type="nucleotide sequence ID" value="NZ_AKCB01000001.1"/>
</dbReference>
<feature type="transmembrane region" description="Helical" evidence="1">
    <location>
        <begin position="33"/>
        <end position="52"/>
    </location>
</feature>
<feature type="transmembrane region" description="Helical" evidence="1">
    <location>
        <begin position="146"/>
        <end position="163"/>
    </location>
</feature>
<dbReference type="EMBL" id="ADKX01000009">
    <property type="protein sequence ID" value="EFW06083.1"/>
    <property type="molecule type" value="Genomic_DNA"/>
</dbReference>
<evidence type="ECO:0000313" key="3">
    <source>
        <dbReference type="Proteomes" id="UP000003157"/>
    </source>
</evidence>
<proteinExistence type="predicted"/>
<dbReference type="STRING" id="100884.GCA_000269565_00984"/>
<dbReference type="GeneID" id="78228867"/>
<evidence type="ECO:0000256" key="1">
    <source>
        <dbReference type="SAM" id="Phobius"/>
    </source>
</evidence>
<name>E7G7B7_9FIRM</name>
<dbReference type="HOGENOM" id="CLU_693907_0_0_9"/>
<dbReference type="eggNOG" id="ENOG5034B6R">
    <property type="taxonomic scope" value="Bacteria"/>
</dbReference>
<accession>E7G7B7</accession>
<feature type="transmembrane region" description="Helical" evidence="1">
    <location>
        <begin position="92"/>
        <end position="113"/>
    </location>
</feature>
<dbReference type="AlphaFoldDB" id="E7G7B7"/>
<comment type="caution">
    <text evidence="2">The sequence shown here is derived from an EMBL/GenBank/DDBJ whole genome shotgun (WGS) entry which is preliminary data.</text>
</comment>
<keyword evidence="1" id="KW-0812">Transmembrane</keyword>
<dbReference type="Proteomes" id="UP000003157">
    <property type="component" value="Unassembled WGS sequence"/>
</dbReference>
<evidence type="ECO:0000313" key="2">
    <source>
        <dbReference type="EMBL" id="EFW06083.1"/>
    </source>
</evidence>
<sequence>MDDYINTSETQQLKSAIQYIITGFLFASLTIDIGWIPEIEGLISVLWFFIGLRMTKGLNRKLKYAYYFSLYFLFAYLFTTIVNIQTPFTIPSYYYTIHAILKVIQMTLIFLGLKENSSSMRLDITLFSYYMICLIGTFFGGDDISFLIWGSVLFFIYIVYHQLKKCKQDAIDCHLVMESNDRVSTGIIMIGYCISLFVAGYIIIWIWPLTSYHYHDLYQLTYHNLEVLDVTDQIEGWDSATIYSMNDYQNLYVFHKQEKLDKRYAMIDSEIYCNYGLDNYDVEIGLIDFANGEQSYEVNERTPDYFPEIDSFFNSSSSSRRYYRVFVNPFDETIHITLEIQAPISTIDNEDDEEQSIVVSGEFKYYEYGDTYFGDMHNYKSQSFYAFVYKSKWVFND</sequence>
<organism evidence="2 3">
    <name type="scientific">Coprobacillus cateniformis</name>
    <dbReference type="NCBI Taxonomy" id="100884"/>
    <lineage>
        <taxon>Bacteria</taxon>
        <taxon>Bacillati</taxon>
        <taxon>Bacillota</taxon>
        <taxon>Erysipelotrichia</taxon>
        <taxon>Erysipelotrichales</taxon>
        <taxon>Coprobacillaceae</taxon>
        <taxon>Coprobacillus</taxon>
    </lineage>
</organism>
<keyword evidence="3" id="KW-1185">Reference proteome</keyword>
<feature type="transmembrane region" description="Helical" evidence="1">
    <location>
        <begin position="64"/>
        <end position="86"/>
    </location>
</feature>
<reference evidence="2 3" key="1">
    <citation type="submission" date="2010-12" db="EMBL/GenBank/DDBJ databases">
        <title>The Genome Sequence of Coprobacillus sp. strain 29_1.</title>
        <authorList>
            <consortium name="The Broad Institute Genome Sequencing Platform"/>
            <person name="Earl A."/>
            <person name="Ward D."/>
            <person name="Feldgarden M."/>
            <person name="Gevers D."/>
            <person name="Daigneault M."/>
            <person name="Sibley C.D."/>
            <person name="White A."/>
            <person name="Strauss J."/>
            <person name="Allen-Vercoe E."/>
            <person name="Young S.K."/>
            <person name="Zeng Q."/>
            <person name="Gargeya S."/>
            <person name="Fitzgerald M."/>
            <person name="Haas B."/>
            <person name="Abouelleil A."/>
            <person name="Alvarado L."/>
            <person name="Arachchi H.M."/>
            <person name="Berlin A."/>
            <person name="Brown A."/>
            <person name="Chapman S.B."/>
            <person name="Chen Z."/>
            <person name="Dunbar C."/>
            <person name="Freedman E."/>
            <person name="Gearin G."/>
            <person name="Gellesch M."/>
            <person name="Goldberg J."/>
            <person name="Griggs A."/>
            <person name="Gujja S."/>
            <person name="Heilman E."/>
            <person name="Heiman D."/>
            <person name="Howarth C."/>
            <person name="Larson L."/>
            <person name="Lui A."/>
            <person name="MacDonald P.J.P."/>
            <person name="Mehta T."/>
            <person name="Montmayeur A."/>
            <person name="Murphy C."/>
            <person name="Neiman D."/>
            <person name="Pearson M."/>
            <person name="Priest M."/>
            <person name="Roberts A."/>
            <person name="Saif S."/>
            <person name="Shea T."/>
            <person name="Shenoy N."/>
            <person name="Sisk P."/>
            <person name="Stolte C."/>
            <person name="Sykes S."/>
            <person name="White J."/>
            <person name="Yandava C."/>
            <person name="Nusbaum C."/>
            <person name="Birren B."/>
        </authorList>
    </citation>
    <scope>NUCLEOTIDE SEQUENCE [LARGE SCALE GENOMIC DNA]</scope>
    <source>
        <strain evidence="2 3">29_1</strain>
    </source>
</reference>
<feature type="transmembrane region" description="Helical" evidence="1">
    <location>
        <begin position="120"/>
        <end position="140"/>
    </location>
</feature>
<keyword evidence="1" id="KW-1133">Transmembrane helix</keyword>